<evidence type="ECO:0000313" key="2">
    <source>
        <dbReference type="Proteomes" id="UP000011939"/>
    </source>
</evidence>
<gene>
    <name evidence="1" type="ORF">CSUNSWCD_1445</name>
</gene>
<dbReference type="STRING" id="1244083.CSUNSWCD_1445"/>
<proteinExistence type="predicted"/>
<protein>
    <submittedName>
        <fullName evidence="1">Uncharacterized protein</fullName>
    </submittedName>
</protein>
<dbReference type="RefSeq" id="WP_009497215.1">
    <property type="nucleotide sequence ID" value="NZ_AMZQ01000021.1"/>
</dbReference>
<dbReference type="AlphaFoldDB" id="M5INL5"/>
<comment type="caution">
    <text evidence="1">The sequence shown here is derived from an EMBL/GenBank/DDBJ whole genome shotgun (WGS) entry which is preliminary data.</text>
</comment>
<evidence type="ECO:0000313" key="1">
    <source>
        <dbReference type="EMBL" id="EKU10081.1"/>
    </source>
</evidence>
<dbReference type="Proteomes" id="UP000011939">
    <property type="component" value="Unassembled WGS sequence"/>
</dbReference>
<dbReference type="EMBL" id="AMZQ01000021">
    <property type="protein sequence ID" value="EKU10081.1"/>
    <property type="molecule type" value="Genomic_DNA"/>
</dbReference>
<name>M5INL5_9BACT</name>
<dbReference type="PATRIC" id="fig|1244083.3.peg.2425"/>
<reference evidence="1 2" key="1">
    <citation type="journal article" date="2013" name="Genome Announc.">
        <title>Genome Sequence of Campylobacter showae UNSWCD, Isolated from a Patient with Crohn's Disease.</title>
        <authorList>
            <person name="Tay A.P."/>
            <person name="Kaakoush N.O."/>
            <person name="Deshpande N.P."/>
            <person name="Chen Z."/>
            <person name="Mitchell H."/>
            <person name="Wilkins M.R."/>
        </authorList>
    </citation>
    <scope>NUCLEOTIDE SEQUENCE [LARGE SCALE GENOMIC DNA]</scope>
    <source>
        <strain evidence="1 2">CSUNSWCD</strain>
    </source>
</reference>
<organism evidence="1 2">
    <name type="scientific">Campylobacter showae CSUNSWCD</name>
    <dbReference type="NCBI Taxonomy" id="1244083"/>
    <lineage>
        <taxon>Bacteria</taxon>
        <taxon>Pseudomonadati</taxon>
        <taxon>Campylobacterota</taxon>
        <taxon>Epsilonproteobacteria</taxon>
        <taxon>Campylobacterales</taxon>
        <taxon>Campylobacteraceae</taxon>
        <taxon>Campylobacter</taxon>
    </lineage>
</organism>
<sequence length="98" mass="11859">MLHYKNYKILKELYGRETGADIFHPEYVTRDYEVALSFKKFKLGRDYEVSPYIIRNENGLRIAKHELRFTDKGVKKLLKMSQKARDRIDELWKDFIND</sequence>
<accession>M5INL5</accession>